<evidence type="ECO:0000259" key="5">
    <source>
        <dbReference type="PROSITE" id="PS50090"/>
    </source>
</evidence>
<accession>A0A7N0SWP2</accession>
<keyword evidence="4" id="KW-0539">Nucleus</keyword>
<evidence type="ECO:0000313" key="7">
    <source>
        <dbReference type="EnsemblPlants" id="Kaladp0011s0430.1.v1.1"/>
    </source>
</evidence>
<evidence type="ECO:0000256" key="1">
    <source>
        <dbReference type="ARBA" id="ARBA00004123"/>
    </source>
</evidence>
<dbReference type="PROSITE" id="PS51294">
    <property type="entry name" value="HTH_MYB"/>
    <property type="match status" value="2"/>
</dbReference>
<dbReference type="GO" id="GO:0005634">
    <property type="term" value="C:nucleus"/>
    <property type="evidence" value="ECO:0007669"/>
    <property type="project" value="UniProtKB-SubCell"/>
</dbReference>
<dbReference type="SUPFAM" id="SSF46689">
    <property type="entry name" value="Homeodomain-like"/>
    <property type="match status" value="1"/>
</dbReference>
<dbReference type="Gene3D" id="1.10.10.60">
    <property type="entry name" value="Homeodomain-like"/>
    <property type="match status" value="2"/>
</dbReference>
<feature type="domain" description="HTH myb-type" evidence="6">
    <location>
        <begin position="62"/>
        <end position="116"/>
    </location>
</feature>
<reference evidence="7" key="1">
    <citation type="submission" date="2021-01" db="UniProtKB">
        <authorList>
            <consortium name="EnsemblPlants"/>
        </authorList>
    </citation>
    <scope>IDENTIFICATION</scope>
</reference>
<dbReference type="InterPro" id="IPR001005">
    <property type="entry name" value="SANT/Myb"/>
</dbReference>
<dbReference type="GO" id="GO:0003677">
    <property type="term" value="F:DNA binding"/>
    <property type="evidence" value="ECO:0007669"/>
    <property type="project" value="UniProtKB-KW"/>
</dbReference>
<dbReference type="AlphaFoldDB" id="A0A7N0SWP2"/>
<proteinExistence type="predicted"/>
<dbReference type="SMART" id="SM00717">
    <property type="entry name" value="SANT"/>
    <property type="match status" value="2"/>
</dbReference>
<dbReference type="PANTHER" id="PTHR47999:SF96">
    <property type="entry name" value="TRANSCRIPTION REPRESSOR MYB6-LIKE"/>
    <property type="match status" value="1"/>
</dbReference>
<dbReference type="CDD" id="cd00167">
    <property type="entry name" value="SANT"/>
    <property type="match status" value="2"/>
</dbReference>
<keyword evidence="3" id="KW-0238">DNA-binding</keyword>
<keyword evidence="8" id="KW-1185">Reference proteome</keyword>
<dbReference type="FunFam" id="1.10.10.60:FF:000001">
    <property type="entry name" value="MYB-related transcription factor"/>
    <property type="match status" value="1"/>
</dbReference>
<evidence type="ECO:0000256" key="2">
    <source>
        <dbReference type="ARBA" id="ARBA00022737"/>
    </source>
</evidence>
<dbReference type="Pfam" id="PF00249">
    <property type="entry name" value="Myb_DNA-binding"/>
    <property type="match status" value="2"/>
</dbReference>
<name>A0A7N0SWP2_KALFE</name>
<sequence>MGRTPCCAKVGVNKGAWCAQEDQALTAYITANGEGSWKSLPQKAGLNRCGKSCRLRWINYLKPGIKRGGFTQDEDDLLIKLHTLLGNRWALIARRLPGRTDNEIKNYWNTTLSKKVKKTTTTNNNTVTNNGQPPSPDPQNCHLEFAIKRPSRSIDHHHHRNNDDDHQVLHYVKAFRCKKVVLPASLLQAPLSEEEEAGGHQLMMSNNGGSVSNVEKKQQQQDDDNMIRNDLLIWEDVAGGGDGLISGERSSISWASFSTEDSADLLVSMDCCEDMPDWSALEKIYGSFS</sequence>
<keyword evidence="2" id="KW-0677">Repeat</keyword>
<dbReference type="InterPro" id="IPR009057">
    <property type="entry name" value="Homeodomain-like_sf"/>
</dbReference>
<dbReference type="Gramene" id="Kaladp0011s0430.1.v1.1">
    <property type="protein sequence ID" value="Kaladp0011s0430.1.v1.1"/>
    <property type="gene ID" value="Kaladp0011s0430.v1.1"/>
</dbReference>
<evidence type="ECO:0000313" key="8">
    <source>
        <dbReference type="Proteomes" id="UP000594263"/>
    </source>
</evidence>
<evidence type="ECO:0000259" key="6">
    <source>
        <dbReference type="PROSITE" id="PS51294"/>
    </source>
</evidence>
<feature type="domain" description="Myb-like" evidence="5">
    <location>
        <begin position="9"/>
        <end position="61"/>
    </location>
</feature>
<dbReference type="PANTHER" id="PTHR47999">
    <property type="entry name" value="TRANSCRIPTION FACTOR MYB8-RELATED-RELATED"/>
    <property type="match status" value="1"/>
</dbReference>
<feature type="domain" description="HTH myb-type" evidence="6">
    <location>
        <begin position="9"/>
        <end position="61"/>
    </location>
</feature>
<evidence type="ECO:0000256" key="4">
    <source>
        <dbReference type="ARBA" id="ARBA00023242"/>
    </source>
</evidence>
<dbReference type="Proteomes" id="UP000594263">
    <property type="component" value="Unplaced"/>
</dbReference>
<evidence type="ECO:0000256" key="3">
    <source>
        <dbReference type="ARBA" id="ARBA00023125"/>
    </source>
</evidence>
<dbReference type="InterPro" id="IPR015495">
    <property type="entry name" value="Myb_TF_plants"/>
</dbReference>
<feature type="domain" description="Myb-like" evidence="5">
    <location>
        <begin position="62"/>
        <end position="112"/>
    </location>
</feature>
<dbReference type="PROSITE" id="PS50090">
    <property type="entry name" value="MYB_LIKE"/>
    <property type="match status" value="2"/>
</dbReference>
<dbReference type="InterPro" id="IPR017930">
    <property type="entry name" value="Myb_dom"/>
</dbReference>
<organism evidence="7 8">
    <name type="scientific">Kalanchoe fedtschenkoi</name>
    <name type="common">Lavender scallops</name>
    <name type="synonym">South American air plant</name>
    <dbReference type="NCBI Taxonomy" id="63787"/>
    <lineage>
        <taxon>Eukaryota</taxon>
        <taxon>Viridiplantae</taxon>
        <taxon>Streptophyta</taxon>
        <taxon>Embryophyta</taxon>
        <taxon>Tracheophyta</taxon>
        <taxon>Spermatophyta</taxon>
        <taxon>Magnoliopsida</taxon>
        <taxon>eudicotyledons</taxon>
        <taxon>Gunneridae</taxon>
        <taxon>Pentapetalae</taxon>
        <taxon>Saxifragales</taxon>
        <taxon>Crassulaceae</taxon>
        <taxon>Kalanchoe</taxon>
    </lineage>
</organism>
<comment type="subcellular location">
    <subcellularLocation>
        <location evidence="1">Nucleus</location>
    </subcellularLocation>
</comment>
<dbReference type="EnsemblPlants" id="Kaladp0011s0430.1.v1.1">
    <property type="protein sequence ID" value="Kaladp0011s0430.1.v1.1"/>
    <property type="gene ID" value="Kaladp0011s0430.v1.1"/>
</dbReference>
<protein>
    <submittedName>
        <fullName evidence="7">Uncharacterized protein</fullName>
    </submittedName>
</protein>